<dbReference type="OrthoDB" id="3428978at2"/>
<name>A0A0C5WC36_9GAMM</name>
<reference evidence="6 7" key="1">
    <citation type="submission" date="2013-05" db="EMBL/GenBank/DDBJ databases">
        <title>Complete genome sequence of the lipase-producing bacterium Photobacterium gaetbulicola Gung47.</title>
        <authorList>
            <person name="Kim Y.-O."/>
        </authorList>
    </citation>
    <scope>NUCLEOTIDE SEQUENCE [LARGE SCALE GENOMIC DNA]</scope>
    <source>
        <strain evidence="6 7">Gung47</strain>
    </source>
</reference>
<dbReference type="Gene3D" id="3.30.1490.20">
    <property type="entry name" value="ATP-grasp fold, A domain"/>
    <property type="match status" value="1"/>
</dbReference>
<evidence type="ECO:0000259" key="5">
    <source>
        <dbReference type="PROSITE" id="PS50975"/>
    </source>
</evidence>
<dbReference type="InterPro" id="IPR011761">
    <property type="entry name" value="ATP-grasp"/>
</dbReference>
<dbReference type="PANTHER" id="PTHR43585:SF2">
    <property type="entry name" value="ATP-GRASP ENZYME FSQD"/>
    <property type="match status" value="1"/>
</dbReference>
<dbReference type="PATRIC" id="fig|658445.3.peg.4571"/>
<evidence type="ECO:0000256" key="1">
    <source>
        <dbReference type="ARBA" id="ARBA00022598"/>
    </source>
</evidence>
<keyword evidence="2 4" id="KW-0547">Nucleotide-binding</keyword>
<dbReference type="SUPFAM" id="SSF56059">
    <property type="entry name" value="Glutathione synthetase ATP-binding domain-like"/>
    <property type="match status" value="1"/>
</dbReference>
<dbReference type="Gene3D" id="3.30.470.20">
    <property type="entry name" value="ATP-grasp fold, B domain"/>
    <property type="match status" value="1"/>
</dbReference>
<evidence type="ECO:0000256" key="3">
    <source>
        <dbReference type="ARBA" id="ARBA00022840"/>
    </source>
</evidence>
<dbReference type="InterPro" id="IPR052032">
    <property type="entry name" value="ATP-dep_AA_Ligase"/>
</dbReference>
<dbReference type="PANTHER" id="PTHR43585">
    <property type="entry name" value="FUMIPYRROLE BIOSYNTHESIS PROTEIN C"/>
    <property type="match status" value="1"/>
</dbReference>
<gene>
    <name evidence="6" type="ORF">H744_2c2550</name>
</gene>
<dbReference type="STRING" id="658445.H744_2c2550"/>
<organism evidence="6 7">
    <name type="scientific">Photobacterium gaetbulicola Gung47</name>
    <dbReference type="NCBI Taxonomy" id="658445"/>
    <lineage>
        <taxon>Bacteria</taxon>
        <taxon>Pseudomonadati</taxon>
        <taxon>Pseudomonadota</taxon>
        <taxon>Gammaproteobacteria</taxon>
        <taxon>Vibrionales</taxon>
        <taxon>Vibrionaceae</taxon>
        <taxon>Photobacterium</taxon>
    </lineage>
</organism>
<accession>A0A0C5WC36</accession>
<evidence type="ECO:0000313" key="6">
    <source>
        <dbReference type="EMBL" id="AJR09206.1"/>
    </source>
</evidence>
<dbReference type="InterPro" id="IPR013815">
    <property type="entry name" value="ATP_grasp_subdomain_1"/>
</dbReference>
<dbReference type="Proteomes" id="UP000032303">
    <property type="component" value="Chromosome 2"/>
</dbReference>
<dbReference type="EMBL" id="CP005974">
    <property type="protein sequence ID" value="AJR09206.1"/>
    <property type="molecule type" value="Genomic_DNA"/>
</dbReference>
<evidence type="ECO:0000256" key="4">
    <source>
        <dbReference type="PROSITE-ProRule" id="PRU00409"/>
    </source>
</evidence>
<dbReference type="AlphaFoldDB" id="A0A0C5WC36"/>
<evidence type="ECO:0000313" key="7">
    <source>
        <dbReference type="Proteomes" id="UP000032303"/>
    </source>
</evidence>
<protein>
    <recommendedName>
        <fullName evidence="5">ATP-grasp domain-containing protein</fullName>
    </recommendedName>
</protein>
<sequence length="424" mass="48629">MTFPERTIYLLHRQCSADISIDFALLRQHIKGKFYLICSNCFRNNLRQQRKDIYFDAILSVPSMDDFSAITEAIESSVDIQHEPFDILSIEEPTVSLCGKLKRHYGLQDFDHESYVDKLEMKARLRNSGIVIPKHQALCRQTWLNDPIAYLDRLVATIPFPCFIKPIDQAGAVRAARLDNQDALEHWLANWQEDGYQYEIDEFINGTLYHCESILQHGEIIYSQVNEYSTPCFNITLGQALGSITLAETDPDHINISIMSKKIHALLAPIKHGVTHLEVFKKHDGTLVFLEIAYRPPGNLASEMYLQRCGIPLKEIHILIQVDPDMDLEFTSTSFVARYIYPLPPTEGIVSQINPPQLISDYQTFWNYQVDDAVNTNKGLCKNAGRMLLWNDDETILRADFERLRSYYPYTVAPSCEVTSDAQL</sequence>
<proteinExistence type="predicted"/>
<keyword evidence="3 4" id="KW-0067">ATP-binding</keyword>
<dbReference type="PROSITE" id="PS50975">
    <property type="entry name" value="ATP_GRASP"/>
    <property type="match status" value="1"/>
</dbReference>
<dbReference type="GO" id="GO:0016874">
    <property type="term" value="F:ligase activity"/>
    <property type="evidence" value="ECO:0007669"/>
    <property type="project" value="UniProtKB-KW"/>
</dbReference>
<feature type="domain" description="ATP-grasp" evidence="5">
    <location>
        <begin position="122"/>
        <end position="322"/>
    </location>
</feature>
<dbReference type="KEGG" id="pgb:H744_2c2550"/>
<evidence type="ECO:0000256" key="2">
    <source>
        <dbReference type="ARBA" id="ARBA00022741"/>
    </source>
</evidence>
<keyword evidence="1" id="KW-0436">Ligase</keyword>
<dbReference type="HOGENOM" id="CLU_029016_4_1_6"/>
<dbReference type="GO" id="GO:0005524">
    <property type="term" value="F:ATP binding"/>
    <property type="evidence" value="ECO:0007669"/>
    <property type="project" value="UniProtKB-UniRule"/>
</dbReference>
<keyword evidence="7" id="KW-1185">Reference proteome</keyword>
<dbReference type="GO" id="GO:0046872">
    <property type="term" value="F:metal ion binding"/>
    <property type="evidence" value="ECO:0007669"/>
    <property type="project" value="InterPro"/>
</dbReference>